<gene>
    <name evidence="1" type="ORF">ATK86_7191</name>
</gene>
<organism evidence="1 2">
    <name type="scientific">Nocardia fluminea</name>
    <dbReference type="NCBI Taxonomy" id="134984"/>
    <lineage>
        <taxon>Bacteria</taxon>
        <taxon>Bacillati</taxon>
        <taxon>Actinomycetota</taxon>
        <taxon>Actinomycetes</taxon>
        <taxon>Mycobacteriales</taxon>
        <taxon>Nocardiaceae</taxon>
        <taxon>Nocardia</taxon>
    </lineage>
</organism>
<reference evidence="1 2" key="1">
    <citation type="submission" date="2017-12" db="EMBL/GenBank/DDBJ databases">
        <title>Sequencing the genomes of 1000 Actinobacteria strains.</title>
        <authorList>
            <person name="Klenk H.-P."/>
        </authorList>
    </citation>
    <scope>NUCLEOTIDE SEQUENCE [LARGE SCALE GENOMIC DNA]</scope>
    <source>
        <strain evidence="1 2">DSM 44489</strain>
    </source>
</reference>
<accession>A0A2N3V585</accession>
<dbReference type="RefSeq" id="WP_170112351.1">
    <property type="nucleotide sequence ID" value="NZ_PJMW01000003.1"/>
</dbReference>
<dbReference type="AlphaFoldDB" id="A0A2N3V585"/>
<protein>
    <submittedName>
        <fullName evidence="1">Uncharacterized protein</fullName>
    </submittedName>
</protein>
<dbReference type="EMBL" id="PJMW01000003">
    <property type="protein sequence ID" value="PKV76788.1"/>
    <property type="molecule type" value="Genomic_DNA"/>
</dbReference>
<evidence type="ECO:0000313" key="2">
    <source>
        <dbReference type="Proteomes" id="UP000233766"/>
    </source>
</evidence>
<proteinExistence type="predicted"/>
<name>A0A2N3V585_9NOCA</name>
<comment type="caution">
    <text evidence="1">The sequence shown here is derived from an EMBL/GenBank/DDBJ whole genome shotgun (WGS) entry which is preliminary data.</text>
</comment>
<keyword evidence="2" id="KW-1185">Reference proteome</keyword>
<sequence>MTHGHNDSDDTYTADSTRAELSEILDAMTTAGWITPTIDEPPTVARPEDHR</sequence>
<dbReference type="Proteomes" id="UP000233766">
    <property type="component" value="Unassembled WGS sequence"/>
</dbReference>
<evidence type="ECO:0000313" key="1">
    <source>
        <dbReference type="EMBL" id="PKV76788.1"/>
    </source>
</evidence>